<dbReference type="PANTHER" id="PTHR31727">
    <property type="entry name" value="OLEOYL-ACYL CARRIER PROTEIN THIOESTERASE 1, CHLOROPLASTIC"/>
    <property type="match status" value="1"/>
</dbReference>
<dbReference type="CDD" id="cd00586">
    <property type="entry name" value="4HBT"/>
    <property type="match status" value="2"/>
</dbReference>
<dbReference type="KEGG" id="lng:BSQ50_02285"/>
<keyword evidence="5" id="KW-0809">Transit peptide</keyword>
<reference evidence="10 11" key="1">
    <citation type="submission" date="2016-11" db="EMBL/GenBank/DDBJ databases">
        <title>Interaction between Lactobacillus species and yeast in water kefir.</title>
        <authorList>
            <person name="Behr J."/>
            <person name="Xu D."/>
            <person name="Vogel R.F."/>
        </authorList>
    </citation>
    <scope>NUCLEOTIDE SEQUENCE [LARGE SCALE GENOMIC DNA]</scope>
    <source>
        <strain evidence="10 11">TMW 1.1827</strain>
    </source>
</reference>
<dbReference type="GeneID" id="78522255"/>
<keyword evidence="2" id="KW-0444">Lipid biosynthesis</keyword>
<comment type="similarity">
    <text evidence="1">Belongs to the acyl-ACP thioesterase family.</text>
</comment>
<evidence type="ECO:0000259" key="9">
    <source>
        <dbReference type="Pfam" id="PF20791"/>
    </source>
</evidence>
<evidence type="ECO:0000256" key="4">
    <source>
        <dbReference type="ARBA" id="ARBA00022832"/>
    </source>
</evidence>
<accession>A0A3Q8CLK2</accession>
<dbReference type="Pfam" id="PF01643">
    <property type="entry name" value="Acyl-ACP_TE"/>
    <property type="match status" value="1"/>
</dbReference>
<evidence type="ECO:0000256" key="1">
    <source>
        <dbReference type="ARBA" id="ARBA00006500"/>
    </source>
</evidence>
<dbReference type="InterPro" id="IPR029069">
    <property type="entry name" value="HotDog_dom_sf"/>
</dbReference>
<feature type="domain" description="Acyl-ACP thioesterase N-terminal hotdog" evidence="8">
    <location>
        <begin position="4"/>
        <end position="132"/>
    </location>
</feature>
<keyword evidence="6" id="KW-0443">Lipid metabolism</keyword>
<dbReference type="Gene3D" id="3.10.129.10">
    <property type="entry name" value="Hotdog Thioesterase"/>
    <property type="match status" value="1"/>
</dbReference>
<keyword evidence="11" id="KW-1185">Reference proteome</keyword>
<evidence type="ECO:0000313" key="10">
    <source>
        <dbReference type="EMBL" id="AUJ31488.1"/>
    </source>
</evidence>
<name>A0A3Q8CLK2_9LACO</name>
<evidence type="ECO:0000256" key="7">
    <source>
        <dbReference type="ARBA" id="ARBA00023160"/>
    </source>
</evidence>
<dbReference type="EMBL" id="CP018180">
    <property type="protein sequence ID" value="AUJ31488.1"/>
    <property type="molecule type" value="Genomic_DNA"/>
</dbReference>
<dbReference type="GO" id="GO:0016297">
    <property type="term" value="F:fatty acyl-[ACP] hydrolase activity"/>
    <property type="evidence" value="ECO:0007669"/>
    <property type="project" value="InterPro"/>
</dbReference>
<dbReference type="AlphaFoldDB" id="A0A3Q8CLK2"/>
<organism evidence="10 11">
    <name type="scientific">Liquorilactobacillus nagelii</name>
    <dbReference type="NCBI Taxonomy" id="82688"/>
    <lineage>
        <taxon>Bacteria</taxon>
        <taxon>Bacillati</taxon>
        <taxon>Bacillota</taxon>
        <taxon>Bacilli</taxon>
        <taxon>Lactobacillales</taxon>
        <taxon>Lactobacillaceae</taxon>
        <taxon>Liquorilactobacillus</taxon>
    </lineage>
</organism>
<gene>
    <name evidence="10" type="ORF">BSQ50_02285</name>
</gene>
<evidence type="ECO:0000313" key="11">
    <source>
        <dbReference type="Proteomes" id="UP000324497"/>
    </source>
</evidence>
<sequence>MAANIFSEKHQILFYETDRTRRVTPGMLVNILMLASQDQSDELGLTSQKIHAQDLGWVVTQHLLTIERLPQLKEKVIVKTQATAYNHYFCYRDFWLEDQTGEVLAKMHSTFILMDQEKRKITKVPTELIAPYGSEYTPKVERVAEPEKFNLEKMAASKDYRVRFMDIDANQHVNNVHYFDWIVDALSEEFLINHQIKQVNVRYKREVHYGELVTSRVDQPLTVKDSKMSITHHQIVVDQQESCRAQCLWEKNENQ</sequence>
<evidence type="ECO:0000256" key="2">
    <source>
        <dbReference type="ARBA" id="ARBA00022516"/>
    </source>
</evidence>
<keyword evidence="4" id="KW-0276">Fatty acid metabolism</keyword>
<evidence type="ECO:0000256" key="3">
    <source>
        <dbReference type="ARBA" id="ARBA00022801"/>
    </source>
</evidence>
<keyword evidence="7" id="KW-0275">Fatty acid biosynthesis</keyword>
<dbReference type="SUPFAM" id="SSF54637">
    <property type="entry name" value="Thioesterase/thiol ester dehydrase-isomerase"/>
    <property type="match status" value="2"/>
</dbReference>
<dbReference type="InterPro" id="IPR049427">
    <property type="entry name" value="Acyl-ACP_TE_C"/>
</dbReference>
<dbReference type="Proteomes" id="UP000324497">
    <property type="component" value="Chromosome"/>
</dbReference>
<dbReference type="InterPro" id="IPR002864">
    <property type="entry name" value="Acyl-ACP_thioesterase_NHD"/>
</dbReference>
<feature type="domain" description="Acyl-ACP thioesterase-like C-terminal" evidence="9">
    <location>
        <begin position="155"/>
        <end position="251"/>
    </location>
</feature>
<proteinExistence type="inferred from homology"/>
<protein>
    <submittedName>
        <fullName evidence="10">Acyl-ACP thioesterase</fullName>
    </submittedName>
</protein>
<dbReference type="GO" id="GO:0000036">
    <property type="term" value="F:acyl carrier activity"/>
    <property type="evidence" value="ECO:0007669"/>
    <property type="project" value="TreeGrafter"/>
</dbReference>
<evidence type="ECO:0000259" key="8">
    <source>
        <dbReference type="Pfam" id="PF01643"/>
    </source>
</evidence>
<dbReference type="PANTHER" id="PTHR31727:SF6">
    <property type="entry name" value="OLEOYL-ACYL CARRIER PROTEIN THIOESTERASE 1, CHLOROPLASTIC"/>
    <property type="match status" value="1"/>
</dbReference>
<evidence type="ECO:0000256" key="5">
    <source>
        <dbReference type="ARBA" id="ARBA00022946"/>
    </source>
</evidence>
<dbReference type="InterPro" id="IPR045023">
    <property type="entry name" value="FATA/B"/>
</dbReference>
<evidence type="ECO:0000256" key="6">
    <source>
        <dbReference type="ARBA" id="ARBA00023098"/>
    </source>
</evidence>
<keyword evidence="3" id="KW-0378">Hydrolase</keyword>
<dbReference type="RefSeq" id="WP_057885079.1">
    <property type="nucleotide sequence ID" value="NZ_CP018180.1"/>
</dbReference>
<dbReference type="Pfam" id="PF20791">
    <property type="entry name" value="Acyl-ACP_TE_C"/>
    <property type="match status" value="1"/>
</dbReference>